<name>E0RSL8_WINT6</name>
<dbReference type="SUPFAM" id="SSF109604">
    <property type="entry name" value="HD-domain/PDEase-like"/>
    <property type="match status" value="1"/>
</dbReference>
<dbReference type="InterPro" id="IPR037522">
    <property type="entry name" value="HD_GYP_dom"/>
</dbReference>
<gene>
    <name evidence="2" type="ordered locus">STHERM_c10600</name>
</gene>
<dbReference type="AlphaFoldDB" id="E0RSL8"/>
<dbReference type="RefSeq" id="WP_013313846.1">
    <property type="nucleotide sequence ID" value="NC_014484.1"/>
</dbReference>
<dbReference type="CDD" id="cd00077">
    <property type="entry name" value="HDc"/>
    <property type="match status" value="1"/>
</dbReference>
<dbReference type="EMBL" id="CP001698">
    <property type="protein sequence ID" value="ADN02005.1"/>
    <property type="molecule type" value="Genomic_DNA"/>
</dbReference>
<feature type="domain" description="HD-GYP" evidence="1">
    <location>
        <begin position="121"/>
        <end position="317"/>
    </location>
</feature>
<organism evidence="2 3">
    <name type="scientific">Winmispira thermophila (strain ATCC 49972 / DSM 6192 / RI 19.B1)</name>
    <name type="common">Spirochaeta thermophila</name>
    <dbReference type="NCBI Taxonomy" id="665571"/>
    <lineage>
        <taxon>Bacteria</taxon>
        <taxon>Pseudomonadati</taxon>
        <taxon>Spirochaetota</taxon>
        <taxon>Spirochaetia</taxon>
        <taxon>Winmispirales</taxon>
        <taxon>Winmispiraceae</taxon>
        <taxon>Winmispira</taxon>
    </lineage>
</organism>
<dbReference type="PANTHER" id="PTHR43155">
    <property type="entry name" value="CYCLIC DI-GMP PHOSPHODIESTERASE PA4108-RELATED"/>
    <property type="match status" value="1"/>
</dbReference>
<proteinExistence type="predicted"/>
<evidence type="ECO:0000259" key="1">
    <source>
        <dbReference type="PROSITE" id="PS51832"/>
    </source>
</evidence>
<dbReference type="PROSITE" id="PS51832">
    <property type="entry name" value="HD_GYP"/>
    <property type="match status" value="1"/>
</dbReference>
<accession>E0RSL8</accession>
<protein>
    <submittedName>
        <fullName evidence="2">HD domain protein</fullName>
    </submittedName>
</protein>
<evidence type="ECO:0000313" key="2">
    <source>
        <dbReference type="EMBL" id="ADN02005.1"/>
    </source>
</evidence>
<dbReference type="KEGG" id="sta:STHERM_c10600"/>
<dbReference type="PANTHER" id="PTHR43155:SF2">
    <property type="entry name" value="CYCLIC DI-GMP PHOSPHODIESTERASE PA4108"/>
    <property type="match status" value="1"/>
</dbReference>
<sequence>MKVIAIHDLKPGIRFTSAVYLDKEKKSLFLPADVPLKGKDLQKLIKWNIEEVYSEGEAIDPDNTRDLMLFLSSFHTPHQKELYERLKGVIGETKEVFDRIAEMSSVQRDHIDRIVDGLVSIVERFGQEVLHFVLYSGVDVYDLPANGVCIALLSLLLAETLQVPRHRRLSLGTGALLHDVGMLRIPEHILHKDAPLTDTELHLMRTHPVHAYRIIHNELGYPEEVALVALQHHERWDGRGYPKSLVGDEISPFARIVSVADAFQAMVSDRPYRSPLTGYTAMRSILSENGKRFDPEILKAFIRTVGIYPLGSLVVLNNGAVGVVVETNPRAPLRPRLRLLVSAEGRELGGRDEASCDLEKNRSLFIVKAVEPQEIKSRLVSR</sequence>
<dbReference type="PaxDb" id="665571-STHERM_c10600"/>
<reference evidence="2 3" key="2">
    <citation type="journal article" date="2010" name="J. Bacteriol.">
        <title>Genome sequence of the polysaccharide-degrading, thermophilic anaerobe Spirochaeta thermophila DSM 6192.</title>
        <authorList>
            <person name="Angelov A."/>
            <person name="Liebl S."/>
            <person name="Ballschmiter M."/>
            <person name="Bomeke M."/>
            <person name="Lehmann R."/>
            <person name="Liesegang H."/>
            <person name="Daniel R."/>
            <person name="Liebl W."/>
        </authorList>
    </citation>
    <scope>NUCLEOTIDE SEQUENCE [LARGE SCALE GENOMIC DNA]</scope>
    <source>
        <strain evidence="3">ATCC 49972 / DSM 6192 / RI 19.B1</strain>
    </source>
</reference>
<dbReference type="HOGENOM" id="CLU_000445_92_1_12"/>
<dbReference type="Gene3D" id="1.10.3210.10">
    <property type="entry name" value="Hypothetical protein af1432"/>
    <property type="match status" value="1"/>
</dbReference>
<dbReference type="Proteomes" id="UP000001296">
    <property type="component" value="Chromosome"/>
</dbReference>
<reference key="1">
    <citation type="submission" date="2009-08" db="EMBL/GenBank/DDBJ databases">
        <title>The genome sequence of Spirochaeta thermophila DSM6192.</title>
        <authorList>
            <person name="Angelov A."/>
            <person name="Mientus M."/>
            <person name="Wittenberg S."/>
            <person name="Lehmann R."/>
            <person name="Liesegang H."/>
            <person name="Daniel R."/>
            <person name="Liebl W."/>
        </authorList>
    </citation>
    <scope>NUCLEOTIDE SEQUENCE</scope>
    <source>
        <strain>DSM 6192</strain>
    </source>
</reference>
<evidence type="ECO:0000313" key="3">
    <source>
        <dbReference type="Proteomes" id="UP000001296"/>
    </source>
</evidence>
<dbReference type="Pfam" id="PF13487">
    <property type="entry name" value="HD_5"/>
    <property type="match status" value="1"/>
</dbReference>
<dbReference type="eggNOG" id="COG2206">
    <property type="taxonomic scope" value="Bacteria"/>
</dbReference>
<dbReference type="InterPro" id="IPR003607">
    <property type="entry name" value="HD/PDEase_dom"/>
</dbReference>
<dbReference type="SMART" id="SM00471">
    <property type="entry name" value="HDc"/>
    <property type="match status" value="1"/>
</dbReference>